<evidence type="ECO:0000313" key="1">
    <source>
        <dbReference type="EMBL" id="QHS92279.1"/>
    </source>
</evidence>
<organism evidence="1">
    <name type="scientific">viral metagenome</name>
    <dbReference type="NCBI Taxonomy" id="1070528"/>
    <lineage>
        <taxon>unclassified sequences</taxon>
        <taxon>metagenomes</taxon>
        <taxon>organismal metagenomes</taxon>
    </lineage>
</organism>
<protein>
    <submittedName>
        <fullName evidence="1">Uncharacterized protein</fullName>
    </submittedName>
</protein>
<accession>A0A6C0BL35</accession>
<reference evidence="1" key="1">
    <citation type="journal article" date="2020" name="Nature">
        <title>Giant virus diversity and host interactions through global metagenomics.</title>
        <authorList>
            <person name="Schulz F."/>
            <person name="Roux S."/>
            <person name="Paez-Espino D."/>
            <person name="Jungbluth S."/>
            <person name="Walsh D.A."/>
            <person name="Denef V.J."/>
            <person name="McMahon K.D."/>
            <person name="Konstantinidis K.T."/>
            <person name="Eloe-Fadrosh E.A."/>
            <person name="Kyrpides N.C."/>
            <person name="Woyke T."/>
        </authorList>
    </citation>
    <scope>NUCLEOTIDE SEQUENCE</scope>
    <source>
        <strain evidence="1">GVMAG-M-3300014204-73</strain>
    </source>
</reference>
<name>A0A6C0BL35_9ZZZZ</name>
<dbReference type="EMBL" id="MN739177">
    <property type="protein sequence ID" value="QHS92279.1"/>
    <property type="molecule type" value="Genomic_DNA"/>
</dbReference>
<proteinExistence type="predicted"/>
<dbReference type="AlphaFoldDB" id="A0A6C0BL35"/>
<sequence>MQVHPTTSVSDVAHYLSSWKKNRAENLWGHLIHLIERSRRHNPYDPSAHRSSAERDQVTDHALMWEEQTGINFPMMYVASIYLYYFAQSHGCDTFLFATRDCCHWVRIFKKLFPQATAHYFHCSRNMLERAAREHNTHYKKYVQSLLRSTPDKTIFIDIHGTCQRALTYFADEFHQTPYCFLLSSSYREYAEFPGICQKAHQEGKMINVVFDARGTPIEMLNFDIQGTIQNFVAKGPVRDPPEYSINRLEAYHACIQALVKHMKPWDRVIPKSLRNKKLPFELEELLTLIRRIYRVIQDNKPVLNNYIKHPGKH</sequence>